<organism evidence="1">
    <name type="scientific">mine drainage metagenome</name>
    <dbReference type="NCBI Taxonomy" id="410659"/>
    <lineage>
        <taxon>unclassified sequences</taxon>
        <taxon>metagenomes</taxon>
        <taxon>ecological metagenomes</taxon>
    </lineage>
</organism>
<dbReference type="AlphaFoldDB" id="A0A1J5QZ03"/>
<proteinExistence type="predicted"/>
<reference evidence="1" key="1">
    <citation type="submission" date="2016-10" db="EMBL/GenBank/DDBJ databases">
        <title>Sequence of Gallionella enrichment culture.</title>
        <authorList>
            <person name="Poehlein A."/>
            <person name="Muehling M."/>
            <person name="Daniel R."/>
        </authorList>
    </citation>
    <scope>NUCLEOTIDE SEQUENCE</scope>
</reference>
<dbReference type="EMBL" id="MLJW01000351">
    <property type="protein sequence ID" value="OIQ88945.1"/>
    <property type="molecule type" value="Genomic_DNA"/>
</dbReference>
<sequence length="75" mass="7330">MSATATGGDAAGWTRLPLARSLEVVGDEDAGLCVDGVCVIPPTVGRAAREAAPRSRAVPAVAGDGAAIETPGEDG</sequence>
<accession>A0A1J5QZ03</accession>
<name>A0A1J5QZ03_9ZZZZ</name>
<protein>
    <submittedName>
        <fullName evidence="1">Uncharacterized protein</fullName>
    </submittedName>
</protein>
<evidence type="ECO:0000313" key="1">
    <source>
        <dbReference type="EMBL" id="OIQ88945.1"/>
    </source>
</evidence>
<comment type="caution">
    <text evidence="1">The sequence shown here is derived from an EMBL/GenBank/DDBJ whole genome shotgun (WGS) entry which is preliminary data.</text>
</comment>
<gene>
    <name evidence="1" type="ORF">GALL_291760</name>
</gene>